<organism evidence="2 3">
    <name type="scientific">Mycena rosella</name>
    <name type="common">Pink bonnet</name>
    <name type="synonym">Agaricus rosellus</name>
    <dbReference type="NCBI Taxonomy" id="1033263"/>
    <lineage>
        <taxon>Eukaryota</taxon>
        <taxon>Fungi</taxon>
        <taxon>Dikarya</taxon>
        <taxon>Basidiomycota</taxon>
        <taxon>Agaricomycotina</taxon>
        <taxon>Agaricomycetes</taxon>
        <taxon>Agaricomycetidae</taxon>
        <taxon>Agaricales</taxon>
        <taxon>Marasmiineae</taxon>
        <taxon>Mycenaceae</taxon>
        <taxon>Mycena</taxon>
    </lineage>
</organism>
<dbReference type="EMBL" id="JARKIE010000083">
    <property type="protein sequence ID" value="KAJ7687956.1"/>
    <property type="molecule type" value="Genomic_DNA"/>
</dbReference>
<feature type="region of interest" description="Disordered" evidence="1">
    <location>
        <begin position="1"/>
        <end position="68"/>
    </location>
</feature>
<sequence length="152" mass="16470">PARRVDPPRTPETPGSSLSTLQSDDTEDDVITSSFSRRRVRAMSDPPFGDAKRRRTDGHGRKPSNGHALMAVSESLQGIAAALKAESTGPSSPQRKTAAVKLIMQMTELTKEEKSQILLLIRADTGIADTFLAIDEVDVEARIDCLCPELTP</sequence>
<proteinExistence type="predicted"/>
<accession>A0AAD7GCD7</accession>
<keyword evidence="3" id="KW-1185">Reference proteome</keyword>
<comment type="caution">
    <text evidence="2">The sequence shown here is derived from an EMBL/GenBank/DDBJ whole genome shotgun (WGS) entry which is preliminary data.</text>
</comment>
<reference evidence="2" key="1">
    <citation type="submission" date="2023-03" db="EMBL/GenBank/DDBJ databases">
        <title>Massive genome expansion in bonnet fungi (Mycena s.s.) driven by repeated elements and novel gene families across ecological guilds.</title>
        <authorList>
            <consortium name="Lawrence Berkeley National Laboratory"/>
            <person name="Harder C.B."/>
            <person name="Miyauchi S."/>
            <person name="Viragh M."/>
            <person name="Kuo A."/>
            <person name="Thoen E."/>
            <person name="Andreopoulos B."/>
            <person name="Lu D."/>
            <person name="Skrede I."/>
            <person name="Drula E."/>
            <person name="Henrissat B."/>
            <person name="Morin E."/>
            <person name="Kohler A."/>
            <person name="Barry K."/>
            <person name="LaButti K."/>
            <person name="Morin E."/>
            <person name="Salamov A."/>
            <person name="Lipzen A."/>
            <person name="Mereny Z."/>
            <person name="Hegedus B."/>
            <person name="Baldrian P."/>
            <person name="Stursova M."/>
            <person name="Weitz H."/>
            <person name="Taylor A."/>
            <person name="Grigoriev I.V."/>
            <person name="Nagy L.G."/>
            <person name="Martin F."/>
            <person name="Kauserud H."/>
        </authorList>
    </citation>
    <scope>NUCLEOTIDE SEQUENCE</scope>
    <source>
        <strain evidence="2">CBHHK067</strain>
    </source>
</reference>
<feature type="non-terminal residue" evidence="2">
    <location>
        <position position="152"/>
    </location>
</feature>
<evidence type="ECO:0000313" key="3">
    <source>
        <dbReference type="Proteomes" id="UP001221757"/>
    </source>
</evidence>
<feature type="compositionally biased region" description="Basic residues" evidence="1">
    <location>
        <begin position="52"/>
        <end position="64"/>
    </location>
</feature>
<gene>
    <name evidence="2" type="ORF">B0H17DRAFT_677017</name>
</gene>
<protein>
    <submittedName>
        <fullName evidence="2">Uncharacterized protein</fullName>
    </submittedName>
</protein>
<feature type="compositionally biased region" description="Polar residues" evidence="1">
    <location>
        <begin position="13"/>
        <end position="23"/>
    </location>
</feature>
<dbReference type="AlphaFoldDB" id="A0AAD7GCD7"/>
<evidence type="ECO:0000256" key="1">
    <source>
        <dbReference type="SAM" id="MobiDB-lite"/>
    </source>
</evidence>
<name>A0AAD7GCD7_MYCRO</name>
<dbReference type="Proteomes" id="UP001221757">
    <property type="component" value="Unassembled WGS sequence"/>
</dbReference>
<evidence type="ECO:0000313" key="2">
    <source>
        <dbReference type="EMBL" id="KAJ7687956.1"/>
    </source>
</evidence>